<feature type="transmembrane region" description="Helical" evidence="1">
    <location>
        <begin position="7"/>
        <end position="26"/>
    </location>
</feature>
<accession>A0ABT2QR79</accession>
<dbReference type="Pfam" id="PF11457">
    <property type="entry name" value="DUF3021"/>
    <property type="match status" value="1"/>
</dbReference>
<dbReference type="RefSeq" id="WP_262856079.1">
    <property type="nucleotide sequence ID" value="NZ_JAOPKZ010000011.1"/>
</dbReference>
<keyword evidence="1" id="KW-0812">Transmembrane</keyword>
<gene>
    <name evidence="2" type="ORF">N9R04_07100</name>
</gene>
<proteinExistence type="predicted"/>
<feature type="transmembrane region" description="Helical" evidence="1">
    <location>
        <begin position="53"/>
        <end position="75"/>
    </location>
</feature>
<keyword evidence="1" id="KW-0472">Membrane</keyword>
<name>A0ABT2QR79_9STAP</name>
<feature type="transmembrane region" description="Helical" evidence="1">
    <location>
        <begin position="87"/>
        <end position="106"/>
    </location>
</feature>
<evidence type="ECO:0000256" key="1">
    <source>
        <dbReference type="SAM" id="Phobius"/>
    </source>
</evidence>
<feature type="transmembrane region" description="Helical" evidence="1">
    <location>
        <begin position="112"/>
        <end position="131"/>
    </location>
</feature>
<sequence length="152" mass="17433">MKALFKSYGIGIVIGLMLSIIFSYIFGEGHYFPQSPVSTMGKLYYAHLNEPSIMLLSTLLWGLIGVLFHIGGYLFEGTEWPLWKITTVHFILMLGGLCPLGILAGWFPLKLIAILSFIVMYIIVYIIIWLINFHQNKKHIEEINRSLLERNQ</sequence>
<comment type="caution">
    <text evidence="2">The sequence shown here is derived from an EMBL/GenBank/DDBJ whole genome shotgun (WGS) entry which is preliminary data.</text>
</comment>
<organism evidence="2 3">
    <name type="scientific">Staphylococcus marylandisciuri</name>
    <dbReference type="NCBI Taxonomy" id="2981529"/>
    <lineage>
        <taxon>Bacteria</taxon>
        <taxon>Bacillati</taxon>
        <taxon>Bacillota</taxon>
        <taxon>Bacilli</taxon>
        <taxon>Bacillales</taxon>
        <taxon>Staphylococcaceae</taxon>
        <taxon>Staphylococcus</taxon>
    </lineage>
</organism>
<dbReference type="Proteomes" id="UP001209553">
    <property type="component" value="Unassembled WGS sequence"/>
</dbReference>
<keyword evidence="1" id="KW-1133">Transmembrane helix</keyword>
<dbReference type="InterPro" id="IPR021560">
    <property type="entry name" value="DUF3021"/>
</dbReference>
<protein>
    <submittedName>
        <fullName evidence="2">DUF3021 domain-containing protein</fullName>
    </submittedName>
</protein>
<reference evidence="2 3" key="1">
    <citation type="journal article" date="2023" name="Int. J. Syst. Evol. Microbiol.">
        <title>Streptococcus sciuri sp. nov., Staphylococcus marylandisciuri sp. nov. and Staphylococcus americanisciuri sp. nov., isolated from faeces of eastern grey squirrel (Sciurus carolinensis).</title>
        <authorList>
            <person name="Volokhov D.V."/>
            <person name="Zagorodnyaya T.A."/>
            <person name="Furtak V.A."/>
            <person name="Nattanmai G."/>
            <person name="Randall L."/>
            <person name="Jose S."/>
            <person name="Gao Y."/>
            <person name="Eisenberg T."/>
            <person name="Delmonte P."/>
            <person name="Blom J."/>
            <person name="Mitchell K.K."/>
        </authorList>
    </citation>
    <scope>NUCLEOTIDE SEQUENCE [LARGE SCALE GENOMIC DNA]</scope>
    <source>
        <strain evidence="2 3">SQ8-PEA</strain>
    </source>
</reference>
<evidence type="ECO:0000313" key="3">
    <source>
        <dbReference type="Proteomes" id="UP001209553"/>
    </source>
</evidence>
<evidence type="ECO:0000313" key="2">
    <source>
        <dbReference type="EMBL" id="MCU5746485.1"/>
    </source>
</evidence>
<dbReference type="EMBL" id="JAOPKZ010000011">
    <property type="protein sequence ID" value="MCU5746485.1"/>
    <property type="molecule type" value="Genomic_DNA"/>
</dbReference>
<keyword evidence="3" id="KW-1185">Reference proteome</keyword>